<name>A0AAN2A1K6_RHIRH</name>
<gene>
    <name evidence="1" type="ORF">AGRHK599_LOCUS1207</name>
</gene>
<organism evidence="1 2">
    <name type="scientific">Rhizobium rhizogenes</name>
    <name type="common">Agrobacterium rhizogenes</name>
    <dbReference type="NCBI Taxonomy" id="359"/>
    <lineage>
        <taxon>Bacteria</taxon>
        <taxon>Pseudomonadati</taxon>
        <taxon>Pseudomonadota</taxon>
        <taxon>Alphaproteobacteria</taxon>
        <taxon>Hyphomicrobiales</taxon>
        <taxon>Rhizobiaceae</taxon>
        <taxon>Rhizobium/Agrobacterium group</taxon>
        <taxon>Rhizobium</taxon>
    </lineage>
</organism>
<reference evidence="1 2" key="1">
    <citation type="submission" date="2020-06" db="EMBL/GenBank/DDBJ databases">
        <authorList>
            <person name="De Coninck B."/>
            <person name="Ibrahim H."/>
        </authorList>
    </citation>
    <scope>NUCLEOTIDE SEQUENCE [LARGE SCALE GENOMIC DNA]</scope>
    <source>
        <strain evidence="1">Ag_rhizogenes_K599</strain>
    </source>
</reference>
<dbReference type="KEGG" id="aro:B0909_05640"/>
<dbReference type="Proteomes" id="UP000528185">
    <property type="component" value="Unassembled WGS sequence"/>
</dbReference>
<evidence type="ECO:0000313" key="2">
    <source>
        <dbReference type="Proteomes" id="UP000528185"/>
    </source>
</evidence>
<comment type="caution">
    <text evidence="1">The sequence shown here is derived from an EMBL/GenBank/DDBJ whole genome shotgun (WGS) entry which is preliminary data.</text>
</comment>
<protein>
    <submittedName>
        <fullName evidence="1">Uncharacterized protein</fullName>
    </submittedName>
</protein>
<dbReference type="RefSeq" id="WP_065115658.1">
    <property type="nucleotide sequence ID" value="NZ_CAICSX020000001.1"/>
</dbReference>
<sequence length="84" mass="9180">MRLSSDKGDAGYEAWCILNGDGKVADVYLDGEIQKHASMADTDAGEIRRCVMTPAGNIAFDKHVGEVLTETIKGKVEIVIRDRK</sequence>
<dbReference type="EMBL" id="CAICSX020000001">
    <property type="protein sequence ID" value="CAD0211182.1"/>
    <property type="molecule type" value="Genomic_DNA"/>
</dbReference>
<evidence type="ECO:0000313" key="1">
    <source>
        <dbReference type="EMBL" id="CAD0211182.1"/>
    </source>
</evidence>
<accession>A0AAN2A1K6</accession>
<proteinExistence type="predicted"/>
<dbReference type="AlphaFoldDB" id="A0AAN2A1K6"/>